<sequence length="279" mass="31352">MSTAYLRRNVVSDQLQQTLLAGTDLAPFGRVVTAETGGRTLADVPIDELLSTTLAAKVLVLRGFDLLDKTDLEAYCMAAGELVQWEFGTILDLVVQEDPQNYLFDSGDVPFHWDGAWSERAPRFFLFQCVQGCVPGAGGETVFCDSTQVYREAPEELRELWARTSVTYRTDKLAHYGGTMTQPLLDTHPTTGETTIRYAEPLDPARYRNPLFLTVEGLGADDAVRVMDDLRDRLHDPRYCYDHAWQTGDIVVAENHALLHGRNRFLGSTARHMQRIQII</sequence>
<keyword evidence="2" id="KW-0560">Oxidoreductase</keyword>
<evidence type="ECO:0000256" key="1">
    <source>
        <dbReference type="ARBA" id="ARBA00001954"/>
    </source>
</evidence>
<dbReference type="PANTHER" id="PTHR10696">
    <property type="entry name" value="GAMMA-BUTYROBETAINE HYDROXYLASE-RELATED"/>
    <property type="match status" value="1"/>
</dbReference>
<protein>
    <submittedName>
        <fullName evidence="5">TauD/TfdA family dioxygenase</fullName>
    </submittedName>
</protein>
<organism evidence="5 6">
    <name type="scientific">Nocardia brasiliensis</name>
    <dbReference type="NCBI Taxonomy" id="37326"/>
    <lineage>
        <taxon>Bacteria</taxon>
        <taxon>Bacillati</taxon>
        <taxon>Actinomycetota</taxon>
        <taxon>Actinomycetes</taxon>
        <taxon>Mycobacteriales</taxon>
        <taxon>Nocardiaceae</taxon>
        <taxon>Nocardia</taxon>
    </lineage>
</organism>
<evidence type="ECO:0000256" key="3">
    <source>
        <dbReference type="ARBA" id="ARBA00023004"/>
    </source>
</evidence>
<evidence type="ECO:0000259" key="4">
    <source>
        <dbReference type="Pfam" id="PF02668"/>
    </source>
</evidence>
<dbReference type="GO" id="GO:0051213">
    <property type="term" value="F:dioxygenase activity"/>
    <property type="evidence" value="ECO:0007669"/>
    <property type="project" value="UniProtKB-KW"/>
</dbReference>
<evidence type="ECO:0000256" key="2">
    <source>
        <dbReference type="ARBA" id="ARBA00023002"/>
    </source>
</evidence>
<comment type="cofactor">
    <cofactor evidence="1">
        <name>Fe(2+)</name>
        <dbReference type="ChEBI" id="CHEBI:29033"/>
    </cofactor>
</comment>
<dbReference type="PANTHER" id="PTHR10696:SF53">
    <property type="entry name" value="TYROSINE ISONITRILE DESATURASE"/>
    <property type="match status" value="1"/>
</dbReference>
<proteinExistence type="predicted"/>
<dbReference type="EMBL" id="CP046171">
    <property type="protein sequence ID" value="QIS02131.1"/>
    <property type="molecule type" value="Genomic_DNA"/>
</dbReference>
<dbReference type="InterPro" id="IPR003819">
    <property type="entry name" value="TauD/TfdA-like"/>
</dbReference>
<evidence type="ECO:0000313" key="6">
    <source>
        <dbReference type="Proteomes" id="UP000501705"/>
    </source>
</evidence>
<gene>
    <name evidence="5" type="ORF">F5X71_07205</name>
</gene>
<evidence type="ECO:0000313" key="5">
    <source>
        <dbReference type="EMBL" id="QIS02131.1"/>
    </source>
</evidence>
<name>A0A6G9XMG6_NOCBR</name>
<dbReference type="InterPro" id="IPR042098">
    <property type="entry name" value="TauD-like_sf"/>
</dbReference>
<keyword evidence="3" id="KW-0408">Iron</keyword>
<dbReference type="InterPro" id="IPR050411">
    <property type="entry name" value="AlphaKG_dependent_hydroxylases"/>
</dbReference>
<dbReference type="AlphaFoldDB" id="A0A6G9XMG6"/>
<reference evidence="5 6" key="1">
    <citation type="journal article" date="2019" name="ACS Chem. Biol.">
        <title>Identification and Mobilization of a Cryptic Antibiotic Biosynthesis Gene Locus from a Human-Pathogenic Nocardia Isolate.</title>
        <authorList>
            <person name="Herisse M."/>
            <person name="Ishida K."/>
            <person name="Porter J.L."/>
            <person name="Howden B."/>
            <person name="Hertweck C."/>
            <person name="Stinear T.P."/>
            <person name="Pidot S.J."/>
        </authorList>
    </citation>
    <scope>NUCLEOTIDE SEQUENCE [LARGE SCALE GENOMIC DNA]</scope>
    <source>
        <strain evidence="5 6">AUSMDU00024985</strain>
    </source>
</reference>
<dbReference type="Pfam" id="PF02668">
    <property type="entry name" value="TauD"/>
    <property type="match status" value="1"/>
</dbReference>
<dbReference type="SUPFAM" id="SSF51197">
    <property type="entry name" value="Clavaminate synthase-like"/>
    <property type="match status" value="1"/>
</dbReference>
<accession>A0A6G9XMG6</accession>
<dbReference type="Proteomes" id="UP000501705">
    <property type="component" value="Chromosome"/>
</dbReference>
<dbReference type="Gene3D" id="3.60.130.10">
    <property type="entry name" value="Clavaminate synthase-like"/>
    <property type="match status" value="1"/>
</dbReference>
<feature type="domain" description="TauD/TfdA-like" evidence="4">
    <location>
        <begin position="46"/>
        <end position="276"/>
    </location>
</feature>
<keyword evidence="5" id="KW-0223">Dioxygenase</keyword>